<dbReference type="Pfam" id="PF02870">
    <property type="entry name" value="Methyltransf_1N"/>
    <property type="match status" value="1"/>
</dbReference>
<comment type="catalytic activity">
    <reaction evidence="1">
        <text>a 4-O-methyl-thymidine in DNA + L-cysteinyl-[protein] = a thymidine in DNA + S-methyl-L-cysteinyl-[protein]</text>
        <dbReference type="Rhea" id="RHEA:53428"/>
        <dbReference type="Rhea" id="RHEA-COMP:10131"/>
        <dbReference type="Rhea" id="RHEA-COMP:10132"/>
        <dbReference type="Rhea" id="RHEA-COMP:13555"/>
        <dbReference type="Rhea" id="RHEA-COMP:13556"/>
        <dbReference type="ChEBI" id="CHEBI:29950"/>
        <dbReference type="ChEBI" id="CHEBI:82612"/>
        <dbReference type="ChEBI" id="CHEBI:137386"/>
        <dbReference type="ChEBI" id="CHEBI:137387"/>
        <dbReference type="EC" id="2.1.1.63"/>
    </reaction>
</comment>
<dbReference type="InterPro" id="IPR001497">
    <property type="entry name" value="MethylDNA_cys_MeTrfase_AS"/>
</dbReference>
<dbReference type="RefSeq" id="WP_201328122.1">
    <property type="nucleotide sequence ID" value="NZ_AP017470.1"/>
</dbReference>
<dbReference type="CDD" id="cd06445">
    <property type="entry name" value="ATase"/>
    <property type="match status" value="1"/>
</dbReference>
<dbReference type="InterPro" id="IPR014048">
    <property type="entry name" value="MethylDNA_cys_MeTrfase_DNA-bd"/>
</dbReference>
<gene>
    <name evidence="10" type="primary">ogt</name>
    <name evidence="10" type="ORF">TTHT_0148</name>
</gene>
<sequence>MEKLRGYYREINSPLGKVLAGCVKDSLVFLQFKDTFNLKNIEKRYGIKFEKSFGNFFLNNVENQLKEYFEKKRKNFDLALHFIVGTDFQKKCWEALMKIPYGQTISYSKQAEMVGNKKAVRAVANANRLNPIAIIVPCHRVIGKNGKLTGYAGGIEKKEYLLKLEGAI</sequence>
<keyword evidence="2" id="KW-0963">Cytoplasm</keyword>
<evidence type="ECO:0000259" key="9">
    <source>
        <dbReference type="Pfam" id="PF02870"/>
    </source>
</evidence>
<evidence type="ECO:0000256" key="5">
    <source>
        <dbReference type="ARBA" id="ARBA00022763"/>
    </source>
</evidence>
<dbReference type="AlphaFoldDB" id="A0A7R6PWA8"/>
<dbReference type="InterPro" id="IPR036217">
    <property type="entry name" value="MethylDNA_cys_MeTrfase_DNAb"/>
</dbReference>
<dbReference type="GO" id="GO:0006281">
    <property type="term" value="P:DNA repair"/>
    <property type="evidence" value="ECO:0007669"/>
    <property type="project" value="UniProtKB-KW"/>
</dbReference>
<dbReference type="PANTHER" id="PTHR10815">
    <property type="entry name" value="METHYLATED-DNA--PROTEIN-CYSTEINE METHYLTRANSFERASE"/>
    <property type="match status" value="1"/>
</dbReference>
<dbReference type="InterPro" id="IPR008332">
    <property type="entry name" value="MethylG_MeTrfase_N"/>
</dbReference>
<dbReference type="GO" id="GO:0032259">
    <property type="term" value="P:methylation"/>
    <property type="evidence" value="ECO:0007669"/>
    <property type="project" value="UniProtKB-KW"/>
</dbReference>
<dbReference type="GO" id="GO:0003908">
    <property type="term" value="F:methylated-DNA-[protein]-cysteine S-methyltransferase activity"/>
    <property type="evidence" value="ECO:0007669"/>
    <property type="project" value="UniProtKB-EC"/>
</dbReference>
<dbReference type="SUPFAM" id="SSF53155">
    <property type="entry name" value="Methylated DNA-protein cysteine methyltransferase domain"/>
    <property type="match status" value="1"/>
</dbReference>
<dbReference type="PROSITE" id="PS00374">
    <property type="entry name" value="MGMT"/>
    <property type="match status" value="1"/>
</dbReference>
<evidence type="ECO:0000256" key="7">
    <source>
        <dbReference type="ARBA" id="ARBA00049348"/>
    </source>
</evidence>
<dbReference type="Proteomes" id="UP000595564">
    <property type="component" value="Chromosome"/>
</dbReference>
<evidence type="ECO:0000256" key="4">
    <source>
        <dbReference type="ARBA" id="ARBA00022679"/>
    </source>
</evidence>
<proteinExistence type="predicted"/>
<dbReference type="SUPFAM" id="SSF46767">
    <property type="entry name" value="Methylated DNA-protein cysteine methyltransferase, C-terminal domain"/>
    <property type="match status" value="1"/>
</dbReference>
<accession>A0A7R6PWA8</accession>
<evidence type="ECO:0000256" key="6">
    <source>
        <dbReference type="ARBA" id="ARBA00023204"/>
    </source>
</evidence>
<dbReference type="EMBL" id="AP017470">
    <property type="protein sequence ID" value="BBB31790.1"/>
    <property type="molecule type" value="Genomic_DNA"/>
</dbReference>
<keyword evidence="3 10" id="KW-0489">Methyltransferase</keyword>
<dbReference type="FunFam" id="1.10.10.10:FF:000337">
    <property type="entry name" value="Methylated-DNA--protein-cysteine methyltransferase"/>
    <property type="match status" value="1"/>
</dbReference>
<keyword evidence="5" id="KW-0227">DNA damage</keyword>
<dbReference type="Gene3D" id="1.10.10.10">
    <property type="entry name" value="Winged helix-like DNA-binding domain superfamily/Winged helix DNA-binding domain"/>
    <property type="match status" value="1"/>
</dbReference>
<dbReference type="EC" id="2.1.1.63" evidence="10"/>
<keyword evidence="11" id="KW-1185">Reference proteome</keyword>
<keyword evidence="6" id="KW-0234">DNA repair</keyword>
<evidence type="ECO:0000313" key="11">
    <source>
        <dbReference type="Proteomes" id="UP000595564"/>
    </source>
</evidence>
<dbReference type="KEGG" id="thyd:TTHT_0148"/>
<evidence type="ECO:0000256" key="2">
    <source>
        <dbReference type="ARBA" id="ARBA00022490"/>
    </source>
</evidence>
<dbReference type="InterPro" id="IPR036388">
    <property type="entry name" value="WH-like_DNA-bd_sf"/>
</dbReference>
<dbReference type="NCBIfam" id="TIGR00589">
    <property type="entry name" value="ogt"/>
    <property type="match status" value="1"/>
</dbReference>
<comment type="catalytic activity">
    <reaction evidence="7">
        <text>a 6-O-methyl-2'-deoxyguanosine in DNA + L-cysteinyl-[protein] = S-methyl-L-cysteinyl-[protein] + a 2'-deoxyguanosine in DNA</text>
        <dbReference type="Rhea" id="RHEA:24000"/>
        <dbReference type="Rhea" id="RHEA-COMP:10131"/>
        <dbReference type="Rhea" id="RHEA-COMP:10132"/>
        <dbReference type="Rhea" id="RHEA-COMP:11367"/>
        <dbReference type="Rhea" id="RHEA-COMP:11368"/>
        <dbReference type="ChEBI" id="CHEBI:29950"/>
        <dbReference type="ChEBI" id="CHEBI:82612"/>
        <dbReference type="ChEBI" id="CHEBI:85445"/>
        <dbReference type="ChEBI" id="CHEBI:85448"/>
        <dbReference type="EC" id="2.1.1.63"/>
    </reaction>
</comment>
<evidence type="ECO:0000259" key="8">
    <source>
        <dbReference type="Pfam" id="PF01035"/>
    </source>
</evidence>
<keyword evidence="4 10" id="KW-0808">Transferase</keyword>
<feature type="domain" description="Methylated-DNA-[protein]-cysteine S-methyltransferase DNA binding" evidence="8">
    <location>
        <begin position="87"/>
        <end position="167"/>
    </location>
</feature>
<organism evidence="10 11">
    <name type="scientific">Thermotomaculum hydrothermale</name>
    <dbReference type="NCBI Taxonomy" id="981385"/>
    <lineage>
        <taxon>Bacteria</taxon>
        <taxon>Pseudomonadati</taxon>
        <taxon>Acidobacteriota</taxon>
        <taxon>Holophagae</taxon>
        <taxon>Thermotomaculales</taxon>
        <taxon>Thermotomaculaceae</taxon>
        <taxon>Thermotomaculum</taxon>
    </lineage>
</organism>
<dbReference type="Gene3D" id="3.30.160.70">
    <property type="entry name" value="Methylated DNA-protein cysteine methyltransferase domain"/>
    <property type="match status" value="1"/>
</dbReference>
<evidence type="ECO:0000313" key="10">
    <source>
        <dbReference type="EMBL" id="BBB31790.1"/>
    </source>
</evidence>
<name>A0A7R6PWA8_9BACT</name>
<reference evidence="10 11" key="1">
    <citation type="journal article" date="2012" name="Extremophiles">
        <title>Thermotomaculum hydrothermale gen. nov., sp. nov., a novel heterotrophic thermophile within the phylum Acidobacteria from a deep-sea hydrothermal vent chimney in the Southern Okinawa Trough.</title>
        <authorList>
            <person name="Izumi H."/>
            <person name="Nunoura T."/>
            <person name="Miyazaki M."/>
            <person name="Mino S."/>
            <person name="Toki T."/>
            <person name="Takai K."/>
            <person name="Sako Y."/>
            <person name="Sawabe T."/>
            <person name="Nakagawa S."/>
        </authorList>
    </citation>
    <scope>NUCLEOTIDE SEQUENCE [LARGE SCALE GENOMIC DNA]</scope>
    <source>
        <strain evidence="10 11">AC55</strain>
    </source>
</reference>
<dbReference type="PANTHER" id="PTHR10815:SF13">
    <property type="entry name" value="METHYLATED-DNA--PROTEIN-CYSTEINE METHYLTRANSFERASE"/>
    <property type="match status" value="1"/>
</dbReference>
<dbReference type="Pfam" id="PF01035">
    <property type="entry name" value="DNA_binding_1"/>
    <property type="match status" value="1"/>
</dbReference>
<feature type="domain" description="Methylguanine DNA methyltransferase ribonuclease-like" evidence="9">
    <location>
        <begin position="7"/>
        <end position="81"/>
    </location>
</feature>
<evidence type="ECO:0000256" key="3">
    <source>
        <dbReference type="ARBA" id="ARBA00022603"/>
    </source>
</evidence>
<protein>
    <submittedName>
        <fullName evidence="10">Methylated-DNA-[protein]-cysteine S-methyltransferase</fullName>
        <ecNumber evidence="10">2.1.1.63</ecNumber>
    </submittedName>
</protein>
<evidence type="ECO:0000256" key="1">
    <source>
        <dbReference type="ARBA" id="ARBA00001286"/>
    </source>
</evidence>
<dbReference type="InterPro" id="IPR036631">
    <property type="entry name" value="MGMT_N_sf"/>
</dbReference>